<name>A0A852R9S3_9MICO</name>
<sequence>MARSMASGYPTFSYEPALAMVVLMCQYQPTCPTTRHREGTTCPERVRIQKHNQKVQKRNAEVREHNRKVDLENRVGAVVAIVAVVAVAALAVWWFLLR</sequence>
<gene>
    <name evidence="2" type="ORF">BJ960_000869</name>
</gene>
<organism evidence="2 3">
    <name type="scientific">Leucobacter aridicollis</name>
    <dbReference type="NCBI Taxonomy" id="283878"/>
    <lineage>
        <taxon>Bacteria</taxon>
        <taxon>Bacillati</taxon>
        <taxon>Actinomycetota</taxon>
        <taxon>Actinomycetes</taxon>
        <taxon>Micrococcales</taxon>
        <taxon>Microbacteriaceae</taxon>
        <taxon>Leucobacter</taxon>
    </lineage>
</organism>
<accession>A0A852R9S3</accession>
<evidence type="ECO:0000256" key="1">
    <source>
        <dbReference type="SAM" id="Phobius"/>
    </source>
</evidence>
<comment type="caution">
    <text evidence="2">The sequence shown here is derived from an EMBL/GenBank/DDBJ whole genome shotgun (WGS) entry which is preliminary data.</text>
</comment>
<dbReference type="EMBL" id="JACCBD010000001">
    <property type="protein sequence ID" value="NYD26066.1"/>
    <property type="molecule type" value="Genomic_DNA"/>
</dbReference>
<dbReference type="RefSeq" id="WP_221936274.1">
    <property type="nucleotide sequence ID" value="NZ_BAAALZ010000002.1"/>
</dbReference>
<evidence type="ECO:0000313" key="3">
    <source>
        <dbReference type="Proteomes" id="UP000586095"/>
    </source>
</evidence>
<proteinExistence type="predicted"/>
<keyword evidence="1" id="KW-0812">Transmembrane</keyword>
<keyword evidence="1" id="KW-1133">Transmembrane helix</keyword>
<protein>
    <submittedName>
        <fullName evidence="2">Uncharacterized protein</fullName>
    </submittedName>
</protein>
<dbReference type="Proteomes" id="UP000586095">
    <property type="component" value="Unassembled WGS sequence"/>
</dbReference>
<feature type="transmembrane region" description="Helical" evidence="1">
    <location>
        <begin position="75"/>
        <end position="96"/>
    </location>
</feature>
<dbReference type="AlphaFoldDB" id="A0A852R9S3"/>
<keyword evidence="1" id="KW-0472">Membrane</keyword>
<evidence type="ECO:0000313" key="2">
    <source>
        <dbReference type="EMBL" id="NYD26066.1"/>
    </source>
</evidence>
<keyword evidence="3" id="KW-1185">Reference proteome</keyword>
<reference evidence="2 3" key="1">
    <citation type="submission" date="2020-07" db="EMBL/GenBank/DDBJ databases">
        <title>Sequencing the genomes of 1000 actinobacteria strains.</title>
        <authorList>
            <person name="Klenk H.-P."/>
        </authorList>
    </citation>
    <scope>NUCLEOTIDE SEQUENCE [LARGE SCALE GENOMIC DNA]</scope>
    <source>
        <strain evidence="2 3">DSM 17380</strain>
    </source>
</reference>